<dbReference type="AlphaFoldDB" id="D4IKH9"/>
<reference evidence="1 2" key="2">
    <citation type="submission" date="2010-03" db="EMBL/GenBank/DDBJ databases">
        <authorList>
            <person name="Pajon A."/>
        </authorList>
    </citation>
    <scope>NUCLEOTIDE SEQUENCE [LARGE SCALE GENOMIC DNA]</scope>
    <source>
        <strain evidence="1 2">WAL 8301</strain>
    </source>
</reference>
<name>D4IKH9_9BACT</name>
<evidence type="ECO:0000313" key="2">
    <source>
        <dbReference type="Proteomes" id="UP000008794"/>
    </source>
</evidence>
<dbReference type="HOGENOM" id="CLU_3076034_0_0_10"/>
<organism evidence="1 2">
    <name type="scientific">Alistipes shahii WAL 8301</name>
    <dbReference type="NCBI Taxonomy" id="717959"/>
    <lineage>
        <taxon>Bacteria</taxon>
        <taxon>Pseudomonadati</taxon>
        <taxon>Bacteroidota</taxon>
        <taxon>Bacteroidia</taxon>
        <taxon>Bacteroidales</taxon>
        <taxon>Rikenellaceae</taxon>
        <taxon>Alistipes</taxon>
    </lineage>
</organism>
<proteinExistence type="predicted"/>
<dbReference type="RefSeq" id="WP_015546376.1">
    <property type="nucleotide sequence ID" value="NC_021030.1"/>
</dbReference>
<sequence length="52" mass="6043">MAKPKKETLLAGGKIYRHTFRLDEQQQMQFENMMLKAGEPNKSKFIVGRIFG</sequence>
<dbReference type="Proteomes" id="UP000008794">
    <property type="component" value="Chromosome"/>
</dbReference>
<dbReference type="KEGG" id="ash:AL1_08960"/>
<dbReference type="GeneID" id="92755857"/>
<protein>
    <submittedName>
        <fullName evidence="1">Uncharacterized protein</fullName>
    </submittedName>
</protein>
<reference evidence="1 2" key="1">
    <citation type="submission" date="2010-03" db="EMBL/GenBank/DDBJ databases">
        <title>The genome sequence of Alistipes shahii WAL 8301.</title>
        <authorList>
            <consortium name="metaHIT consortium -- http://www.metahit.eu/"/>
            <person name="Pajon A."/>
            <person name="Turner K."/>
            <person name="Parkhill J."/>
        </authorList>
    </citation>
    <scope>NUCLEOTIDE SEQUENCE [LARGE SCALE GENOMIC DNA]</scope>
    <source>
        <strain evidence="1 2">WAL 8301</strain>
    </source>
</reference>
<dbReference type="EMBL" id="FP929032">
    <property type="protein sequence ID" value="CBK63441.1"/>
    <property type="molecule type" value="Genomic_DNA"/>
</dbReference>
<gene>
    <name evidence="1" type="ORF">AL1_08960</name>
</gene>
<dbReference type="PATRIC" id="fig|717959.3.peg.2486"/>
<evidence type="ECO:0000313" key="1">
    <source>
        <dbReference type="EMBL" id="CBK63441.1"/>
    </source>
</evidence>
<keyword evidence="2" id="KW-1185">Reference proteome</keyword>
<accession>D4IKH9</accession>